<evidence type="ECO:0000256" key="3">
    <source>
        <dbReference type="SAM" id="MobiDB-lite"/>
    </source>
</evidence>
<protein>
    <recommendedName>
        <fullName evidence="4">MobA/VirD2-like nuclease domain-containing protein</fullName>
    </recommendedName>
</protein>
<evidence type="ECO:0000313" key="5">
    <source>
        <dbReference type="EMBL" id="MDQ0314887.1"/>
    </source>
</evidence>
<dbReference type="GO" id="GO:0005524">
    <property type="term" value="F:ATP binding"/>
    <property type="evidence" value="ECO:0007669"/>
    <property type="project" value="UniProtKB-KW"/>
</dbReference>
<evidence type="ECO:0000256" key="1">
    <source>
        <dbReference type="ARBA" id="ARBA00022741"/>
    </source>
</evidence>
<keyword evidence="1" id="KW-0547">Nucleotide-binding</keyword>
<proteinExistence type="predicted"/>
<feature type="region of interest" description="Disordered" evidence="3">
    <location>
        <begin position="770"/>
        <end position="790"/>
    </location>
</feature>
<evidence type="ECO:0000259" key="4">
    <source>
        <dbReference type="Pfam" id="PF03432"/>
    </source>
</evidence>
<dbReference type="InterPro" id="IPR005094">
    <property type="entry name" value="Endonuclease_MobA/VirD2"/>
</dbReference>
<dbReference type="PANTHER" id="PTHR43788:SF6">
    <property type="entry name" value="DNA HELICASE B"/>
    <property type="match status" value="1"/>
</dbReference>
<dbReference type="Gene3D" id="3.40.50.300">
    <property type="entry name" value="P-loop containing nucleotide triphosphate hydrolases"/>
    <property type="match status" value="2"/>
</dbReference>
<dbReference type="Pfam" id="PF13604">
    <property type="entry name" value="AAA_30"/>
    <property type="match status" value="1"/>
</dbReference>
<dbReference type="Gene3D" id="2.30.30.940">
    <property type="match status" value="1"/>
</dbReference>
<accession>A0AAE3VMW9</accession>
<feature type="domain" description="MobA/VirD2-like nuclease" evidence="4">
    <location>
        <begin position="24"/>
        <end position="145"/>
    </location>
</feature>
<dbReference type="RefSeq" id="WP_306884673.1">
    <property type="nucleotide sequence ID" value="NZ_JAUSUL010000001.1"/>
</dbReference>
<organism evidence="5 6">
    <name type="scientific">Amorphus orientalis</name>
    <dbReference type="NCBI Taxonomy" id="649198"/>
    <lineage>
        <taxon>Bacteria</taxon>
        <taxon>Pseudomonadati</taxon>
        <taxon>Pseudomonadota</taxon>
        <taxon>Alphaproteobacteria</taxon>
        <taxon>Hyphomicrobiales</taxon>
        <taxon>Amorphaceae</taxon>
        <taxon>Amorphus</taxon>
    </lineage>
</organism>
<keyword evidence="6" id="KW-1185">Reference proteome</keyword>
<gene>
    <name evidence="5" type="ORF">J2S73_001324</name>
</gene>
<dbReference type="EMBL" id="JAUSUL010000001">
    <property type="protein sequence ID" value="MDQ0314887.1"/>
    <property type="molecule type" value="Genomic_DNA"/>
</dbReference>
<comment type="caution">
    <text evidence="5">The sequence shown here is derived from an EMBL/GenBank/DDBJ whole genome shotgun (WGS) entry which is preliminary data.</text>
</comment>
<evidence type="ECO:0000256" key="2">
    <source>
        <dbReference type="ARBA" id="ARBA00022840"/>
    </source>
</evidence>
<dbReference type="Proteomes" id="UP001229244">
    <property type="component" value="Unassembled WGS sequence"/>
</dbReference>
<dbReference type="CDD" id="cd17933">
    <property type="entry name" value="DEXSc_RecD-like"/>
    <property type="match status" value="1"/>
</dbReference>
<dbReference type="GO" id="GO:0003678">
    <property type="term" value="F:DNA helicase activity"/>
    <property type="evidence" value="ECO:0007669"/>
    <property type="project" value="UniProtKB-ARBA"/>
</dbReference>
<sequence>MVIKGRSRSGAKELAAHLLRTDTNERMEVLELRGTVATDLLGALREFEAVAVGTRCKRSLYHASINVPVHERLDGDGWDLAIDRLEAELGLTGQARAVVMHEKLGREHVHIVWSRIDLARMTAIADSHTYRKHEIVARELERTLGHARVQGVHVERDGQLRPERTPSHAEMQLKERTGSDPVRVKHDLTRCWRETETGAEFAAALEASGYVLARGNRRSFVAVDAAGVIHSLPRRIEGARARDVAERLGTIGELPNATDVRASRMADLDRSQHAEAARAAVRDPRDVLEGLLVTRPYVHVHELESALGEAGHADPEQALEALCTQKDILQLREPESDSVLGITTQAVRDQERRLLARATRLAASDRHAVDPRFIGTAIRERTLDPEQADALRHALDAGSLKIIEGRAGTGKSHTLNAIRSAAERDGHTVIGLAPTNAVAQDLRDSGFGRATTVHSLLWYREHAPDHDAAHVPRRSLLIVDEAAMLDTERLDRMTALAEEAGAKLLLVGDDRQLASIERGGMFSVIRDAIGSTTLTTVRRQTRDWAREAARDFAEGRFAEALAAYQDHDLIDWSATLETARQHLIDRWAADTAEARGKRFVFAYTNEEVRRLNDALQAIEIERDRVTDLITLETERGTLHVGVGDRIAFRGTDKPRGIHAGALGTVEAIRGDVLTVRSDRGRRIDVDTTAFTNLDLGYAGTIYRGQGKTLDQVYLLHTRHWRDAASYVAMTRSRNETRVFVARDQAKNLTDLAHQMARQNNRGATLALEVTGERGREQLREREIRDRGRER</sequence>
<dbReference type="InterPro" id="IPR027417">
    <property type="entry name" value="P-loop_NTPase"/>
</dbReference>
<dbReference type="PANTHER" id="PTHR43788">
    <property type="entry name" value="DNA2/NAM7 HELICASE FAMILY MEMBER"/>
    <property type="match status" value="1"/>
</dbReference>
<dbReference type="Pfam" id="PF03432">
    <property type="entry name" value="Relaxase"/>
    <property type="match status" value="1"/>
</dbReference>
<dbReference type="AlphaFoldDB" id="A0AAE3VMW9"/>
<evidence type="ECO:0000313" key="6">
    <source>
        <dbReference type="Proteomes" id="UP001229244"/>
    </source>
</evidence>
<dbReference type="SUPFAM" id="SSF52540">
    <property type="entry name" value="P-loop containing nucleoside triphosphate hydrolases"/>
    <property type="match status" value="2"/>
</dbReference>
<reference evidence="5" key="1">
    <citation type="submission" date="2023-07" db="EMBL/GenBank/DDBJ databases">
        <title>Genomic Encyclopedia of Type Strains, Phase IV (KMG-IV): sequencing the most valuable type-strain genomes for metagenomic binning, comparative biology and taxonomic classification.</title>
        <authorList>
            <person name="Goeker M."/>
        </authorList>
    </citation>
    <scope>NUCLEOTIDE SEQUENCE</scope>
    <source>
        <strain evidence="5">DSM 21202</strain>
    </source>
</reference>
<dbReference type="InterPro" id="IPR050534">
    <property type="entry name" value="Coronavir_polyprotein_1ab"/>
</dbReference>
<keyword evidence="2" id="KW-0067">ATP-binding</keyword>
<name>A0AAE3VMW9_9HYPH</name>